<feature type="non-terminal residue" evidence="1">
    <location>
        <position position="120"/>
    </location>
</feature>
<sequence length="120" mass="13214">MLKAFSKVFKSHDPPDESPAPRRVLERHRPAELGLGGAGQAARPADARTQSSPHRPGASNYPHQPLAMGAQATKEATRRTSLQYRMEQQQQVPRLHIKAPAPGPDGGFPLTAENLEWHLR</sequence>
<protein>
    <submittedName>
        <fullName evidence="1">Uncharacterized protein</fullName>
    </submittedName>
</protein>
<dbReference type="Proteomes" id="UP001140087">
    <property type="component" value="Unassembled WGS sequence"/>
</dbReference>
<comment type="caution">
    <text evidence="1">The sequence shown here is derived from an EMBL/GenBank/DDBJ whole genome shotgun (WGS) entry which is preliminary data.</text>
</comment>
<name>A0ACC1L9Z9_9FUNG</name>
<gene>
    <name evidence="1" type="ORF">H4R21_001874</name>
</gene>
<evidence type="ECO:0000313" key="1">
    <source>
        <dbReference type="EMBL" id="KAJ2803845.1"/>
    </source>
</evidence>
<keyword evidence="2" id="KW-1185">Reference proteome</keyword>
<accession>A0ACC1L9Z9</accession>
<proteinExistence type="predicted"/>
<organism evidence="1 2">
    <name type="scientific">Coemansia helicoidea</name>
    <dbReference type="NCBI Taxonomy" id="1286919"/>
    <lineage>
        <taxon>Eukaryota</taxon>
        <taxon>Fungi</taxon>
        <taxon>Fungi incertae sedis</taxon>
        <taxon>Zoopagomycota</taxon>
        <taxon>Kickxellomycotina</taxon>
        <taxon>Kickxellomycetes</taxon>
        <taxon>Kickxellales</taxon>
        <taxon>Kickxellaceae</taxon>
        <taxon>Coemansia</taxon>
    </lineage>
</organism>
<dbReference type="EMBL" id="JANBUN010000428">
    <property type="protein sequence ID" value="KAJ2803845.1"/>
    <property type="molecule type" value="Genomic_DNA"/>
</dbReference>
<reference evidence="1" key="1">
    <citation type="submission" date="2022-07" db="EMBL/GenBank/DDBJ databases">
        <title>Phylogenomic reconstructions and comparative analyses of Kickxellomycotina fungi.</title>
        <authorList>
            <person name="Reynolds N.K."/>
            <person name="Stajich J.E."/>
            <person name="Barry K."/>
            <person name="Grigoriev I.V."/>
            <person name="Crous P."/>
            <person name="Smith M.E."/>
        </authorList>
    </citation>
    <scope>NUCLEOTIDE SEQUENCE</scope>
    <source>
        <strain evidence="1">BCRC 34780</strain>
    </source>
</reference>
<evidence type="ECO:0000313" key="2">
    <source>
        <dbReference type="Proteomes" id="UP001140087"/>
    </source>
</evidence>